<feature type="compositionally biased region" description="Pro residues" evidence="9">
    <location>
        <begin position="1374"/>
        <end position="1388"/>
    </location>
</feature>
<sequence>MLPIWEIRILFLIFSLLTITKSTKLLSSHKKCGDPECETFMSRVLAIKDYIGPDCRYLNFKTGEEIIVYSKLSRKREDLWAGSKGAEFGYFPVDAVRIEETFITKEVELPTKETDFLCIDEGEYVFENEDSILNHYDKENEYIPPYSEEKDTKFEMPEDEVLKLGGISYPNEYKEQFPDSHESDSKYKDLHTLETTSRGDTELRDRETRQDETTPEEDQISQTPQTVPTQSAWTVSGFVGWLGLGSNENEEAVRKISQKTEEVTFRRRKIAITDDSGFKKLNEEGETAPQGSSWFKSTFTDLMHLGSDKSELDLLYKENDPEIHDSSTIAGNAGHHGSSTASEGRKEHSNSQQSESSWFDLEFSDILPFRYAEENTDKEKLAAGGEADQDEEQRPSEQSSLMDDGLRKQTGRLMPYEEQDKGKIVQETPEQAAEPTLYEGQVKEKYDQEAPGMHVRKTDSDVELADEHADVKDAASPSPLLGDKRLKSPYAEQDSIPDNQVMENNKIKAVTKESERTNDQSGMTNNGKLPDDHPKEKHHLNLDKESNSGQHIEANNVPSINTEKKIHPSAKNSQHQPNSKRKLSENNLVTHNYTISNEREWLFQIILHLNDFCAIITSVFSVMASTSKKVLAALPENMKPGPDLYGFPWEMVICGAVVAVFTILLLMCRSYQSIRSRLYVGREKQLASKVAELVEDKCKVLEKLSLCKKEYEELENCLKDASLLQGSASTSSMKAAYEELSNSNSALKSDIECLEKELKEEKSKRSEQDDLLIEIRRRMESLENEAKSIQMQVAEAKSTLKVYEINRERLKTSVQDAIAENNQLHESEKQLLKEAEGQSEQLSELNEQAKMLETSKAGMEETLKNKESQVKSLTECLLKMKDWSCTLDEHAAAEDNHWDNDIKTETENGEHLDDQEKRTVKKLIYAAKLNACLKSMESEVNQICSKLTDENKAKEELAERIENLQKEHVTLHSENTRFESEVQKLQQKLKVMTELYQENEMNLHRKLTVEEKDRLQKEEKLSKVDETISHAAEEVNRYRQRAEELEEELKKTVHSYENLVKSHEQKAHDNWLAARAAERHLSDIREENAYSRQKLTEAEFKFDRLEKDPYALDMPVRAFGREHSPYGPSPMGRPSSETRAFLSPPTLLEGPLRFSPVLPGGGGGRGSRGPGNAGMYEVSNERGELHSDRLSDPHRPPSDTGSLSPPWDRDHRIMPPPPGQLYNEQSLPRRPERFYPSHPNSGRLSGPAELRSYSMPSFDKADGQASENNSGTDLSGNGIRDHPNDSNTLNASDQSHAPDNGGFGPGIVPPPLPLLRAPLMPMDPRGPFMRRGPPFPPVPPSGYGPREYFPRDFAGLPRPLLPMRGPFPVRPYSQYPPPRAGFFPPLPPESRNEMPAELTHPSTASSATPQESQQET</sequence>
<feature type="transmembrane region" description="Helical" evidence="10">
    <location>
        <begin position="601"/>
        <end position="623"/>
    </location>
</feature>
<dbReference type="SUPFAM" id="SSF50044">
    <property type="entry name" value="SH3-domain"/>
    <property type="match status" value="1"/>
</dbReference>
<dbReference type="EMBL" id="OX395126">
    <property type="protein sequence ID" value="CAI5764206.1"/>
    <property type="molecule type" value="Genomic_DNA"/>
</dbReference>
<dbReference type="GO" id="GO:0035459">
    <property type="term" value="P:vesicle cargo loading"/>
    <property type="evidence" value="ECO:0007669"/>
    <property type="project" value="TreeGrafter"/>
</dbReference>
<dbReference type="InterPro" id="IPR036028">
    <property type="entry name" value="SH3-like_dom_sf"/>
</dbReference>
<keyword evidence="2 7" id="KW-0728">SH3 domain</keyword>
<feature type="region of interest" description="Disordered" evidence="9">
    <location>
        <begin position="323"/>
        <end position="357"/>
    </location>
</feature>
<dbReference type="GO" id="GO:0006888">
    <property type="term" value="P:endoplasmic reticulum to Golgi vesicle-mediated transport"/>
    <property type="evidence" value="ECO:0007669"/>
    <property type="project" value="TreeGrafter"/>
</dbReference>
<dbReference type="GO" id="GO:0009306">
    <property type="term" value="P:protein secretion"/>
    <property type="evidence" value="ECO:0007669"/>
    <property type="project" value="TreeGrafter"/>
</dbReference>
<feature type="region of interest" description="Disordered" evidence="9">
    <location>
        <begin position="1368"/>
        <end position="1416"/>
    </location>
</feature>
<name>A0AA35JR43_9SAUR</name>
<feature type="signal peptide" evidence="11">
    <location>
        <begin position="1"/>
        <end position="22"/>
    </location>
</feature>
<gene>
    <name evidence="13" type="ORF">PODLI_1B024898</name>
</gene>
<feature type="compositionally biased region" description="Basic and acidic residues" evidence="9">
    <location>
        <begin position="172"/>
        <end position="212"/>
    </location>
</feature>
<evidence type="ECO:0000256" key="6">
    <source>
        <dbReference type="ARBA" id="ARBA00023180"/>
    </source>
</evidence>
<dbReference type="PANTHER" id="PTHR23158">
    <property type="entry name" value="MELANOMA INHIBITORY ACTIVITY-RELATED"/>
    <property type="match status" value="1"/>
</dbReference>
<evidence type="ECO:0000256" key="5">
    <source>
        <dbReference type="ARBA" id="ARBA00023054"/>
    </source>
</evidence>
<keyword evidence="10" id="KW-0472">Membrane</keyword>
<feature type="region of interest" description="Disordered" evidence="9">
    <location>
        <begin position="374"/>
        <end position="553"/>
    </location>
</feature>
<feature type="compositionally biased region" description="Basic and acidic residues" evidence="9">
    <location>
        <begin position="529"/>
        <end position="546"/>
    </location>
</feature>
<keyword evidence="10" id="KW-1133">Transmembrane helix</keyword>
<feature type="chain" id="PRO_5041392533" evidence="11">
    <location>
        <begin position="23"/>
        <end position="1416"/>
    </location>
</feature>
<evidence type="ECO:0000256" key="1">
    <source>
        <dbReference type="ARBA" id="ARBA00004389"/>
    </source>
</evidence>
<feature type="compositionally biased region" description="Polar residues" evidence="9">
    <location>
        <begin position="220"/>
        <end position="229"/>
    </location>
</feature>
<organism evidence="13 14">
    <name type="scientific">Podarcis lilfordi</name>
    <name type="common">Lilford's wall lizard</name>
    <dbReference type="NCBI Taxonomy" id="74358"/>
    <lineage>
        <taxon>Eukaryota</taxon>
        <taxon>Metazoa</taxon>
        <taxon>Chordata</taxon>
        <taxon>Craniata</taxon>
        <taxon>Vertebrata</taxon>
        <taxon>Euteleostomi</taxon>
        <taxon>Lepidosauria</taxon>
        <taxon>Squamata</taxon>
        <taxon>Bifurcata</taxon>
        <taxon>Unidentata</taxon>
        <taxon>Episquamata</taxon>
        <taxon>Laterata</taxon>
        <taxon>Lacertibaenia</taxon>
        <taxon>Lacertidae</taxon>
        <taxon>Podarcis</taxon>
    </lineage>
</organism>
<evidence type="ECO:0000259" key="12">
    <source>
        <dbReference type="PROSITE" id="PS50002"/>
    </source>
</evidence>
<evidence type="ECO:0000313" key="13">
    <source>
        <dbReference type="EMBL" id="CAI5764206.1"/>
    </source>
</evidence>
<protein>
    <submittedName>
        <fullName evidence="13">Inhibitory activity 2 isoform X4</fullName>
    </submittedName>
</protein>
<comment type="subcellular location">
    <subcellularLocation>
        <location evidence="1">Endoplasmic reticulum membrane</location>
        <topology evidence="1">Single-pass membrane protein</topology>
    </subcellularLocation>
</comment>
<dbReference type="InterPro" id="IPR001452">
    <property type="entry name" value="SH3_domain"/>
</dbReference>
<dbReference type="PROSITE" id="PS50002">
    <property type="entry name" value="SH3"/>
    <property type="match status" value="1"/>
</dbReference>
<feature type="coiled-coil region" evidence="8">
    <location>
        <begin position="944"/>
        <end position="1066"/>
    </location>
</feature>
<keyword evidence="6" id="KW-0325">Glycoprotein</keyword>
<evidence type="ECO:0000313" key="14">
    <source>
        <dbReference type="Proteomes" id="UP001178461"/>
    </source>
</evidence>
<evidence type="ECO:0000256" key="8">
    <source>
        <dbReference type="SAM" id="Coils"/>
    </source>
</evidence>
<dbReference type="Proteomes" id="UP001178461">
    <property type="component" value="Chromosome 1"/>
</dbReference>
<proteinExistence type="predicted"/>
<feature type="region of interest" description="Disordered" evidence="9">
    <location>
        <begin position="172"/>
        <end position="229"/>
    </location>
</feature>
<dbReference type="GO" id="GO:0005789">
    <property type="term" value="C:endoplasmic reticulum membrane"/>
    <property type="evidence" value="ECO:0007669"/>
    <property type="project" value="UniProtKB-SubCell"/>
</dbReference>
<dbReference type="Gene3D" id="2.30.30.40">
    <property type="entry name" value="SH3 Domains"/>
    <property type="match status" value="1"/>
</dbReference>
<feature type="compositionally biased region" description="Polar residues" evidence="9">
    <location>
        <begin position="1285"/>
        <end position="1297"/>
    </location>
</feature>
<reference evidence="13" key="1">
    <citation type="submission" date="2022-12" db="EMBL/GenBank/DDBJ databases">
        <authorList>
            <person name="Alioto T."/>
            <person name="Alioto T."/>
            <person name="Gomez Garrido J."/>
        </authorList>
    </citation>
    <scope>NUCLEOTIDE SEQUENCE</scope>
</reference>
<keyword evidence="4" id="KW-0256">Endoplasmic reticulum</keyword>
<evidence type="ECO:0000256" key="3">
    <source>
        <dbReference type="ARBA" id="ARBA00022729"/>
    </source>
</evidence>
<evidence type="ECO:0000256" key="9">
    <source>
        <dbReference type="SAM" id="MobiDB-lite"/>
    </source>
</evidence>
<keyword evidence="5 8" id="KW-0175">Coiled coil</keyword>
<feature type="compositionally biased region" description="Polar residues" evidence="9">
    <location>
        <begin position="1265"/>
        <end position="1275"/>
    </location>
</feature>
<evidence type="ECO:0000256" key="11">
    <source>
        <dbReference type="SAM" id="SignalP"/>
    </source>
</evidence>
<keyword evidence="3 11" id="KW-0732">Signal</keyword>
<evidence type="ECO:0000256" key="2">
    <source>
        <dbReference type="ARBA" id="ARBA00022443"/>
    </source>
</evidence>
<feature type="region of interest" description="Disordered" evidence="9">
    <location>
        <begin position="566"/>
        <end position="585"/>
    </location>
</feature>
<feature type="transmembrane region" description="Helical" evidence="10">
    <location>
        <begin position="644"/>
        <end position="667"/>
    </location>
</feature>
<dbReference type="PANTHER" id="PTHR23158:SF38">
    <property type="entry name" value="MELANOMA INHIBITORY ACTIVITY PROTEIN 2"/>
    <property type="match status" value="1"/>
</dbReference>
<feature type="coiled-coil region" evidence="8">
    <location>
        <begin position="737"/>
        <end position="869"/>
    </location>
</feature>
<accession>A0AA35JR43</accession>
<dbReference type="InterPro" id="IPR051500">
    <property type="entry name" value="cTAGE_MIA/OTOR"/>
</dbReference>
<evidence type="ECO:0000256" key="4">
    <source>
        <dbReference type="ARBA" id="ARBA00022824"/>
    </source>
</evidence>
<feature type="domain" description="SH3" evidence="12">
    <location>
        <begin position="39"/>
        <end position="101"/>
    </location>
</feature>
<evidence type="ECO:0000256" key="7">
    <source>
        <dbReference type="PROSITE-ProRule" id="PRU00192"/>
    </source>
</evidence>
<feature type="region of interest" description="Disordered" evidence="9">
    <location>
        <begin position="1121"/>
        <end position="1310"/>
    </location>
</feature>
<feature type="compositionally biased region" description="Polar residues" evidence="9">
    <location>
        <begin position="1400"/>
        <end position="1416"/>
    </location>
</feature>
<evidence type="ECO:0000256" key="10">
    <source>
        <dbReference type="SAM" id="Phobius"/>
    </source>
</evidence>
<dbReference type="Pfam" id="PF07653">
    <property type="entry name" value="SH3_2"/>
    <property type="match status" value="1"/>
</dbReference>
<feature type="compositionally biased region" description="Basic and acidic residues" evidence="9">
    <location>
        <begin position="456"/>
        <end position="473"/>
    </location>
</feature>
<dbReference type="GO" id="GO:0070971">
    <property type="term" value="C:endoplasmic reticulum exit site"/>
    <property type="evidence" value="ECO:0007669"/>
    <property type="project" value="TreeGrafter"/>
</dbReference>
<feature type="compositionally biased region" description="Gly residues" evidence="9">
    <location>
        <begin position="1159"/>
        <end position="1172"/>
    </location>
</feature>
<feature type="compositionally biased region" description="Basic and acidic residues" evidence="9">
    <location>
        <begin position="1179"/>
        <end position="1197"/>
    </location>
</feature>
<keyword evidence="10" id="KW-0812">Transmembrane</keyword>
<keyword evidence="14" id="KW-1185">Reference proteome</keyword>